<feature type="signal peptide" evidence="2">
    <location>
        <begin position="1"/>
        <end position="24"/>
    </location>
</feature>
<dbReference type="OrthoDB" id="3748429at2"/>
<accession>A0A2S0WR61</accession>
<protein>
    <submittedName>
        <fullName evidence="3">Uncharacterized protein</fullName>
    </submittedName>
</protein>
<dbReference type="KEGG" id="aez:C3E78_16870"/>
<feature type="region of interest" description="Disordered" evidence="1">
    <location>
        <begin position="22"/>
        <end position="51"/>
    </location>
</feature>
<evidence type="ECO:0000313" key="4">
    <source>
        <dbReference type="Proteomes" id="UP000244384"/>
    </source>
</evidence>
<evidence type="ECO:0000256" key="1">
    <source>
        <dbReference type="SAM" id="MobiDB-lite"/>
    </source>
</evidence>
<dbReference type="Proteomes" id="UP000244384">
    <property type="component" value="Chromosome"/>
</dbReference>
<proteinExistence type="predicted"/>
<evidence type="ECO:0000313" key="3">
    <source>
        <dbReference type="EMBL" id="AWB93748.1"/>
    </source>
</evidence>
<dbReference type="RefSeq" id="WP_108580412.1">
    <property type="nucleotide sequence ID" value="NZ_CP026952.1"/>
</dbReference>
<feature type="compositionally biased region" description="Low complexity" evidence="1">
    <location>
        <begin position="22"/>
        <end position="45"/>
    </location>
</feature>
<accession>A0A5F2ELR6</accession>
<reference evidence="4" key="1">
    <citation type="submission" date="2018-01" db="EMBL/GenBank/DDBJ databases">
        <authorList>
            <person name="Li J."/>
        </authorList>
    </citation>
    <scope>NUCLEOTIDE SEQUENCE [LARGE SCALE GENOMIC DNA]</scope>
    <source>
        <strain evidence="4">592</strain>
    </source>
</reference>
<keyword evidence="4" id="KW-1185">Reference proteome</keyword>
<sequence>MRAAAVALLLLLAACGSSSDGSSAKPGSTQAAASPAAAQPTSSGPTGKPVPEALLRFRCEKDAKGSWAASGFLVNGGKAAATFQVTVFIGEPTGGAGRAKTKRVENVAPDGSVAFRIFKVPAPKSGGTCHVQVLETK</sequence>
<gene>
    <name evidence="3" type="ORF">C3E78_16870</name>
</gene>
<name>A0A2S0WR61_9ACTN</name>
<dbReference type="AlphaFoldDB" id="A0A2S0WR61"/>
<keyword evidence="2" id="KW-0732">Signal</keyword>
<evidence type="ECO:0000256" key="2">
    <source>
        <dbReference type="SAM" id="SignalP"/>
    </source>
</evidence>
<dbReference type="PROSITE" id="PS51257">
    <property type="entry name" value="PROKAR_LIPOPROTEIN"/>
    <property type="match status" value="1"/>
</dbReference>
<feature type="chain" id="PRO_5044016966" evidence="2">
    <location>
        <begin position="25"/>
        <end position="137"/>
    </location>
</feature>
<dbReference type="EMBL" id="CP026952">
    <property type="protein sequence ID" value="AWB93748.1"/>
    <property type="molecule type" value="Genomic_DNA"/>
</dbReference>
<organism evidence="3 4">
    <name type="scientific">Aeromicrobium chenweiae</name>
    <dbReference type="NCBI Taxonomy" id="2079793"/>
    <lineage>
        <taxon>Bacteria</taxon>
        <taxon>Bacillati</taxon>
        <taxon>Actinomycetota</taxon>
        <taxon>Actinomycetes</taxon>
        <taxon>Propionibacteriales</taxon>
        <taxon>Nocardioidaceae</taxon>
        <taxon>Aeromicrobium</taxon>
    </lineage>
</organism>